<keyword evidence="3" id="KW-1185">Reference proteome</keyword>
<sequence length="188" mass="20668">MDTRHWYLQLKPPETKISPSHSAPACHSGCVQRQASVIAPGVGKPQLLLGRLRPESRSSQSPPTRTSVSLGCLTLHISRESEAPNLENEATVELHPPSTHWPPPTSNCSSTARTSRNSRKVMSEKRTVAITSEALPSRAGSACSQATAARKQQSAQKEGTAHRSQNRQQPLRWEVQELWRVRYFSGSG</sequence>
<feature type="region of interest" description="Disordered" evidence="1">
    <location>
        <begin position="138"/>
        <end position="169"/>
    </location>
</feature>
<evidence type="ECO:0000313" key="3">
    <source>
        <dbReference type="Proteomes" id="UP001152622"/>
    </source>
</evidence>
<dbReference type="EMBL" id="JAINUF010000001">
    <property type="protein sequence ID" value="KAJ8382502.1"/>
    <property type="molecule type" value="Genomic_DNA"/>
</dbReference>
<dbReference type="Proteomes" id="UP001152622">
    <property type="component" value="Chromosome 1"/>
</dbReference>
<organism evidence="2 3">
    <name type="scientific">Synaphobranchus kaupii</name>
    <name type="common">Kaup's arrowtooth eel</name>
    <dbReference type="NCBI Taxonomy" id="118154"/>
    <lineage>
        <taxon>Eukaryota</taxon>
        <taxon>Metazoa</taxon>
        <taxon>Chordata</taxon>
        <taxon>Craniata</taxon>
        <taxon>Vertebrata</taxon>
        <taxon>Euteleostomi</taxon>
        <taxon>Actinopterygii</taxon>
        <taxon>Neopterygii</taxon>
        <taxon>Teleostei</taxon>
        <taxon>Anguilliformes</taxon>
        <taxon>Synaphobranchidae</taxon>
        <taxon>Synaphobranchus</taxon>
    </lineage>
</organism>
<comment type="caution">
    <text evidence="2">The sequence shown here is derived from an EMBL/GenBank/DDBJ whole genome shotgun (WGS) entry which is preliminary data.</text>
</comment>
<feature type="compositionally biased region" description="Polar residues" evidence="1">
    <location>
        <begin position="142"/>
        <end position="169"/>
    </location>
</feature>
<protein>
    <submittedName>
        <fullName evidence="2">Uncharacterized protein</fullName>
    </submittedName>
</protein>
<feature type="region of interest" description="Disordered" evidence="1">
    <location>
        <begin position="81"/>
        <end position="125"/>
    </location>
</feature>
<gene>
    <name evidence="2" type="ORF">SKAU_G00032800</name>
</gene>
<name>A0A9Q1GG41_SYNKA</name>
<proteinExistence type="predicted"/>
<reference evidence="2" key="1">
    <citation type="journal article" date="2023" name="Science">
        <title>Genome structures resolve the early diversification of teleost fishes.</title>
        <authorList>
            <person name="Parey E."/>
            <person name="Louis A."/>
            <person name="Montfort J."/>
            <person name="Bouchez O."/>
            <person name="Roques C."/>
            <person name="Iampietro C."/>
            <person name="Lluch J."/>
            <person name="Castinel A."/>
            <person name="Donnadieu C."/>
            <person name="Desvignes T."/>
            <person name="Floi Bucao C."/>
            <person name="Jouanno E."/>
            <person name="Wen M."/>
            <person name="Mejri S."/>
            <person name="Dirks R."/>
            <person name="Jansen H."/>
            <person name="Henkel C."/>
            <person name="Chen W.J."/>
            <person name="Zahm M."/>
            <person name="Cabau C."/>
            <person name="Klopp C."/>
            <person name="Thompson A.W."/>
            <person name="Robinson-Rechavi M."/>
            <person name="Braasch I."/>
            <person name="Lecointre G."/>
            <person name="Bobe J."/>
            <person name="Postlethwait J.H."/>
            <person name="Berthelot C."/>
            <person name="Roest Crollius H."/>
            <person name="Guiguen Y."/>
        </authorList>
    </citation>
    <scope>NUCLEOTIDE SEQUENCE</scope>
    <source>
        <strain evidence="2">WJC10195</strain>
    </source>
</reference>
<dbReference type="AlphaFoldDB" id="A0A9Q1GG41"/>
<evidence type="ECO:0000256" key="1">
    <source>
        <dbReference type="SAM" id="MobiDB-lite"/>
    </source>
</evidence>
<evidence type="ECO:0000313" key="2">
    <source>
        <dbReference type="EMBL" id="KAJ8382502.1"/>
    </source>
</evidence>
<accession>A0A9Q1GG41</accession>